<feature type="region of interest" description="Disordered" evidence="1">
    <location>
        <begin position="25"/>
        <end position="83"/>
    </location>
</feature>
<dbReference type="Gene3D" id="3.40.50.11340">
    <property type="match status" value="1"/>
</dbReference>
<reference evidence="2" key="1">
    <citation type="submission" date="2021-01" db="EMBL/GenBank/DDBJ databases">
        <authorList>
            <person name="Corre E."/>
            <person name="Pelletier E."/>
            <person name="Niang G."/>
            <person name="Scheremetjew M."/>
            <person name="Finn R."/>
            <person name="Kale V."/>
            <person name="Holt S."/>
            <person name="Cochrane G."/>
            <person name="Meng A."/>
            <person name="Brown T."/>
            <person name="Cohen L."/>
        </authorList>
    </citation>
    <scope>NUCLEOTIDE SEQUENCE</scope>
    <source>
        <strain evidence="2">CCMP3276</strain>
    </source>
</reference>
<dbReference type="InterPro" id="IPR029044">
    <property type="entry name" value="Nucleotide-diphossugar_trans"/>
</dbReference>
<name>A0A7S0T461_9RHOD</name>
<gene>
    <name evidence="2" type="ORF">EMAD1354_LOCUS916</name>
</gene>
<sequence length="976" mass="108961">METTSPGGGTRGAGSRVNGSAVVARRGGGSAYNPFSPPQNTPLHSPHTTPHPHLVPQNIHPQQQHQHQHLPNQSPRPVPHILSSNSVSKSIASYSLNGLKSTATTTTTTKRPAVLDAHARHASRTAAIVITLLSLFLIHGISHHHHHHRVEYFHEWFGPRWFLHSGPRTETVGAVLACGEHARTLAVTLEPLLEVANLREVLVIDWSGSASSHNGDENENDHLSNLVLHNQQHQSIVRYIRLAQDRVSLGEHESTPPQSNQRRVPTAAEAMNLGASLLHDDTIIFLDCDVAVSPDFVSTHPLRSHDSEPPPSSSAAAAVEVAMAYSGWWYHAVERGVRSQRSDHEGDFDDAGAVHEELLSTGKEDDAFDEMDAEEAESLRPSGDGIAQEWNVDSSVLMVLKRASFWEIGGYDERLRTRAHAQLDFELRLKRHLAAKGQNVLGEVANATAFRVSLPDEAPLLLDEQSEEEKVGSNGNNDKNSDDVVSTKDLLFRGGAGLKLLRDFRAQLEKACIRRLSDGSREDWRHVLHKRPSYSVTKVDDAYFIAERFFSQPESHSSATSHWIHHSHAVSAPAEEVSAALHELFRVPLALLTRIDEAQQRALVGRLSQRRAQLIVHHNSSEIPRILVAHVMHGFGNRMRALGSAMSIARATNRELVVIWQRDHHMGADMRDLFELQSEFHGSQVPFVVADGIDVSWSALESLHRDGFVDGRGDGELEEMFRDGTWKEFELYDYMELDGGSAKKGRRMELDREEIRTRSIYFKSAYIAATAREEWSSWVLDNSHIAALTARREVSVLVNAVEEQVKNAVVGGHRGRGLEQAVGVHVRSRSLDEDIEDVEKAKEYSVEAQREMEAWRQRSNARVFIEEMQRILKEEQLQLQQQHGHSSSGTVFFVAADSEHALREIQNEMPRGSVVFIPRTCDSRARECVQYAFADVLCLARTRLLLGSNWSSFTELAQRLAAKHRPSRLAGVDFGK</sequence>
<dbReference type="Gene3D" id="3.40.50.11350">
    <property type="match status" value="1"/>
</dbReference>
<evidence type="ECO:0000256" key="1">
    <source>
        <dbReference type="SAM" id="MobiDB-lite"/>
    </source>
</evidence>
<dbReference type="PANTHER" id="PTHR40743">
    <property type="entry name" value="NUCLEOTIDE-DIPHOSPHO-SUGAR TRANSFERASE CONTAINING PROTEIN"/>
    <property type="match status" value="1"/>
</dbReference>
<dbReference type="PANTHER" id="PTHR40743:SF1">
    <property type="entry name" value="POSSIBLE GLYCOSYLTRANSFERASE"/>
    <property type="match status" value="1"/>
</dbReference>
<proteinExistence type="predicted"/>
<evidence type="ECO:0000313" key="2">
    <source>
        <dbReference type="EMBL" id="CAD8724839.1"/>
    </source>
</evidence>
<feature type="compositionally biased region" description="Low complexity" evidence="1">
    <location>
        <begin position="41"/>
        <end position="75"/>
    </location>
</feature>
<dbReference type="AlphaFoldDB" id="A0A7S0T461"/>
<dbReference type="EMBL" id="HBFE01001320">
    <property type="protein sequence ID" value="CAD8724839.1"/>
    <property type="molecule type" value="Transcribed_RNA"/>
</dbReference>
<evidence type="ECO:0008006" key="3">
    <source>
        <dbReference type="Google" id="ProtNLM"/>
    </source>
</evidence>
<accession>A0A7S0T461</accession>
<protein>
    <recommendedName>
        <fullName evidence="3">Glycosyltransferase 2-like domain-containing protein</fullName>
    </recommendedName>
</protein>
<dbReference type="Gene3D" id="3.90.550.10">
    <property type="entry name" value="Spore Coat Polysaccharide Biosynthesis Protein SpsA, Chain A"/>
    <property type="match status" value="1"/>
</dbReference>
<dbReference type="SUPFAM" id="SSF53448">
    <property type="entry name" value="Nucleotide-diphospho-sugar transferases"/>
    <property type="match status" value="1"/>
</dbReference>
<organism evidence="2">
    <name type="scientific">Erythrolobus madagascarensis</name>
    <dbReference type="NCBI Taxonomy" id="708628"/>
    <lineage>
        <taxon>Eukaryota</taxon>
        <taxon>Rhodophyta</taxon>
        <taxon>Bangiophyceae</taxon>
        <taxon>Porphyridiales</taxon>
        <taxon>Porphyridiaceae</taxon>
        <taxon>Erythrolobus</taxon>
    </lineage>
</organism>